<dbReference type="GO" id="GO:0031564">
    <property type="term" value="P:transcription antitermination"/>
    <property type="evidence" value="ECO:0007669"/>
    <property type="project" value="UniProtKB-UniRule"/>
</dbReference>
<evidence type="ECO:0000256" key="7">
    <source>
        <dbReference type="RuleBase" id="RU000538"/>
    </source>
</evidence>
<dbReference type="InterPro" id="IPR014722">
    <property type="entry name" value="Rib_uL2_dom2"/>
</dbReference>
<keyword evidence="3 5" id="KW-0805">Transcription regulation</keyword>
<dbReference type="CDD" id="cd06091">
    <property type="entry name" value="KOW_NusG"/>
    <property type="match status" value="1"/>
</dbReference>
<dbReference type="GO" id="GO:0006354">
    <property type="term" value="P:DNA-templated transcription elongation"/>
    <property type="evidence" value="ECO:0007669"/>
    <property type="project" value="UniProtKB-UniRule"/>
</dbReference>
<dbReference type="InterPro" id="IPR043425">
    <property type="entry name" value="NusG-like"/>
</dbReference>
<evidence type="ECO:0000256" key="4">
    <source>
        <dbReference type="ARBA" id="ARBA00023163"/>
    </source>
</evidence>
<evidence type="ECO:0000256" key="5">
    <source>
        <dbReference type="HAMAP-Rule" id="MF_00948"/>
    </source>
</evidence>
<keyword evidence="1 5" id="KW-0806">Transcription termination</keyword>
<reference evidence="11" key="1">
    <citation type="submission" date="2017-09" db="EMBL/GenBank/DDBJ databases">
        <title>Depth-based differentiation of microbial function through sediment-hosted aquifers and enrichment of novel symbionts in the deep terrestrial subsurface.</title>
        <authorList>
            <person name="Probst A.J."/>
            <person name="Ladd B."/>
            <person name="Jarett J.K."/>
            <person name="Geller-Mcgrath D.E."/>
            <person name="Sieber C.M.K."/>
            <person name="Emerson J.B."/>
            <person name="Anantharaman K."/>
            <person name="Thomas B.C."/>
            <person name="Malmstrom R."/>
            <person name="Stieglmeier M."/>
            <person name="Klingl A."/>
            <person name="Woyke T."/>
            <person name="Ryan C.M."/>
            <person name="Banfield J.F."/>
        </authorList>
    </citation>
    <scope>NUCLEOTIDE SEQUENCE [LARGE SCALE GENOMIC DNA]</scope>
</reference>
<dbReference type="SMART" id="SM00738">
    <property type="entry name" value="NGN"/>
    <property type="match status" value="1"/>
</dbReference>
<dbReference type="HAMAP" id="MF_00948">
    <property type="entry name" value="NusG"/>
    <property type="match status" value="1"/>
</dbReference>
<accession>A0A2M7W1M8</accession>
<dbReference type="SUPFAM" id="SSF50104">
    <property type="entry name" value="Translation proteins SH3-like domain"/>
    <property type="match status" value="1"/>
</dbReference>
<dbReference type="AlphaFoldDB" id="A0A2M7W1M8"/>
<dbReference type="PRINTS" id="PR00338">
    <property type="entry name" value="NUSGTNSCPFCT"/>
</dbReference>
<evidence type="ECO:0000259" key="8">
    <source>
        <dbReference type="SMART" id="SM00738"/>
    </source>
</evidence>
<dbReference type="SUPFAM" id="SSF82679">
    <property type="entry name" value="N-utilization substance G protein NusG, N-terminal domain"/>
    <property type="match status" value="1"/>
</dbReference>
<keyword evidence="4 5" id="KW-0804">Transcription</keyword>
<evidence type="ECO:0000313" key="10">
    <source>
        <dbReference type="EMBL" id="PJA13668.1"/>
    </source>
</evidence>
<dbReference type="InterPro" id="IPR005824">
    <property type="entry name" value="KOW"/>
</dbReference>
<evidence type="ECO:0000256" key="3">
    <source>
        <dbReference type="ARBA" id="ARBA00023015"/>
    </source>
</evidence>
<dbReference type="Proteomes" id="UP000228952">
    <property type="component" value="Unassembled WGS sequence"/>
</dbReference>
<dbReference type="Gene3D" id="2.30.30.30">
    <property type="match status" value="1"/>
</dbReference>
<organism evidence="10 11">
    <name type="scientific">Candidatus Dojkabacteria bacterium CG_4_10_14_0_2_um_filter_Dojkabacteria_WS6_41_15</name>
    <dbReference type="NCBI Taxonomy" id="2014249"/>
    <lineage>
        <taxon>Bacteria</taxon>
        <taxon>Candidatus Dojkabacteria</taxon>
    </lineage>
</organism>
<dbReference type="GO" id="GO:0006353">
    <property type="term" value="P:DNA-templated transcription termination"/>
    <property type="evidence" value="ECO:0007669"/>
    <property type="project" value="UniProtKB-UniRule"/>
</dbReference>
<dbReference type="InterPro" id="IPR006645">
    <property type="entry name" value="NGN-like_dom"/>
</dbReference>
<dbReference type="InterPro" id="IPR001062">
    <property type="entry name" value="Transcrpt_antiterm_NusG"/>
</dbReference>
<dbReference type="InterPro" id="IPR036735">
    <property type="entry name" value="NGN_dom_sf"/>
</dbReference>
<dbReference type="GO" id="GO:0005829">
    <property type="term" value="C:cytosol"/>
    <property type="evidence" value="ECO:0007669"/>
    <property type="project" value="TreeGrafter"/>
</dbReference>
<dbReference type="NCBIfam" id="TIGR00922">
    <property type="entry name" value="nusG"/>
    <property type="match status" value="1"/>
</dbReference>
<dbReference type="Pfam" id="PF00467">
    <property type="entry name" value="KOW"/>
    <property type="match status" value="1"/>
</dbReference>
<feature type="domain" description="NusG-like N-terminal" evidence="8">
    <location>
        <begin position="2"/>
        <end position="110"/>
    </location>
</feature>
<feature type="domain" description="KOW" evidence="9">
    <location>
        <begin position="123"/>
        <end position="150"/>
    </location>
</feature>
<dbReference type="InterPro" id="IPR008991">
    <property type="entry name" value="Translation_prot_SH3-like_sf"/>
</dbReference>
<proteinExistence type="inferred from homology"/>
<protein>
    <recommendedName>
        <fullName evidence="5 6">Transcription termination/antitermination protein NusG</fullName>
    </recommendedName>
</protein>
<evidence type="ECO:0000256" key="6">
    <source>
        <dbReference type="NCBIfam" id="TIGR00922"/>
    </source>
</evidence>
<comment type="caution">
    <text evidence="10">The sequence shown here is derived from an EMBL/GenBank/DDBJ whole genome shotgun (WGS) entry which is preliminary data.</text>
</comment>
<keyword evidence="2 5" id="KW-0889">Transcription antitermination</keyword>
<evidence type="ECO:0000256" key="2">
    <source>
        <dbReference type="ARBA" id="ARBA00022814"/>
    </source>
</evidence>
<dbReference type="GO" id="GO:0032784">
    <property type="term" value="P:regulation of DNA-templated transcription elongation"/>
    <property type="evidence" value="ECO:0007669"/>
    <property type="project" value="InterPro"/>
</dbReference>
<comment type="function">
    <text evidence="5 7">Participates in transcription elongation, termination and antitermination.</text>
</comment>
<evidence type="ECO:0000259" key="9">
    <source>
        <dbReference type="SMART" id="SM00739"/>
    </source>
</evidence>
<name>A0A2M7W1M8_9BACT</name>
<dbReference type="Pfam" id="PF02357">
    <property type="entry name" value="NusG"/>
    <property type="match status" value="1"/>
</dbReference>
<dbReference type="PANTHER" id="PTHR30265:SF2">
    <property type="entry name" value="TRANSCRIPTION TERMINATION_ANTITERMINATION PROTEIN NUSG"/>
    <property type="match status" value="1"/>
</dbReference>
<dbReference type="PANTHER" id="PTHR30265">
    <property type="entry name" value="RHO-INTERACTING TRANSCRIPTION TERMINATION FACTOR NUSG"/>
    <property type="match status" value="1"/>
</dbReference>
<dbReference type="EMBL" id="PFQB01000078">
    <property type="protein sequence ID" value="PJA13668.1"/>
    <property type="molecule type" value="Genomic_DNA"/>
</dbReference>
<sequence length="177" mass="20340">MEHKWYVLNVHSGKEDFVAEKIKTMVDAQNVKELISEISIPKQSKIVIKDGKKEIKKKRLLPGYILIKMKYDQQTASMLTNIEEVRGFVRIGTEVYPLTEEEVTRMMDQKPEETKKAKSYAMSVRINDAVKIVDGPFKDFIGKVSEVDESKGKVKVLITMFGRETPFDLDLTQIVKL</sequence>
<evidence type="ECO:0000256" key="1">
    <source>
        <dbReference type="ARBA" id="ARBA00022472"/>
    </source>
</evidence>
<dbReference type="SMART" id="SM00739">
    <property type="entry name" value="KOW"/>
    <property type="match status" value="1"/>
</dbReference>
<dbReference type="Gene3D" id="3.30.70.940">
    <property type="entry name" value="NusG, N-terminal domain"/>
    <property type="match status" value="1"/>
</dbReference>
<gene>
    <name evidence="5 10" type="primary">nusG</name>
    <name evidence="10" type="ORF">COX64_03100</name>
</gene>
<comment type="similarity">
    <text evidence="5 7">Belongs to the NusG family.</text>
</comment>
<evidence type="ECO:0000313" key="11">
    <source>
        <dbReference type="Proteomes" id="UP000228952"/>
    </source>
</evidence>